<proteinExistence type="predicted"/>
<keyword evidence="4" id="KW-1185">Reference proteome</keyword>
<dbReference type="EMBL" id="QNRE01000003">
    <property type="protein sequence ID" value="RBO92477.1"/>
    <property type="molecule type" value="Genomic_DNA"/>
</dbReference>
<feature type="domain" description="HTH cro/C1-type" evidence="2">
    <location>
        <begin position="33"/>
        <end position="79"/>
    </location>
</feature>
<evidence type="ECO:0000256" key="1">
    <source>
        <dbReference type="SAM" id="MobiDB-lite"/>
    </source>
</evidence>
<dbReference type="Pfam" id="PF01381">
    <property type="entry name" value="HTH_3"/>
    <property type="match status" value="1"/>
</dbReference>
<dbReference type="SMART" id="SM00530">
    <property type="entry name" value="HTH_XRE"/>
    <property type="match status" value="1"/>
</dbReference>
<sequence>MSSTGSPGTRNPTPEDELGVELAGEQLNMILDLREIRIERGLSVGDVAEMMGVDASQVSRFESGGTNPTMSTVRRYARAVGAILRISTRRWDGERGGAAEDSGLPSQGPVAQSAGKAPSSRLAMWGIKLANEAYQHPVPSEPKQYFYGKTQVKA</sequence>
<protein>
    <submittedName>
        <fullName evidence="3">Helix-turn-helix protein</fullName>
    </submittedName>
</protein>
<dbReference type="GO" id="GO:0003677">
    <property type="term" value="F:DNA binding"/>
    <property type="evidence" value="ECO:0007669"/>
    <property type="project" value="InterPro"/>
</dbReference>
<feature type="region of interest" description="Disordered" evidence="1">
    <location>
        <begin position="92"/>
        <end position="116"/>
    </location>
</feature>
<dbReference type="STRING" id="1210090.GCA_001613185_03609"/>
<evidence type="ECO:0000313" key="3">
    <source>
        <dbReference type="EMBL" id="RBO92477.1"/>
    </source>
</evidence>
<organism evidence="3 4">
    <name type="scientific">Nocardia puris</name>
    <dbReference type="NCBI Taxonomy" id="208602"/>
    <lineage>
        <taxon>Bacteria</taxon>
        <taxon>Bacillati</taxon>
        <taxon>Actinomycetota</taxon>
        <taxon>Actinomycetes</taxon>
        <taxon>Mycobacteriales</taxon>
        <taxon>Nocardiaceae</taxon>
        <taxon>Nocardia</taxon>
    </lineage>
</organism>
<comment type="caution">
    <text evidence="3">The sequence shown here is derived from an EMBL/GenBank/DDBJ whole genome shotgun (WGS) entry which is preliminary data.</text>
</comment>
<dbReference type="Gene3D" id="1.10.260.40">
    <property type="entry name" value="lambda repressor-like DNA-binding domains"/>
    <property type="match status" value="1"/>
</dbReference>
<name>A0A366DQV2_9NOCA</name>
<dbReference type="PROSITE" id="PS50943">
    <property type="entry name" value="HTH_CROC1"/>
    <property type="match status" value="1"/>
</dbReference>
<dbReference type="Proteomes" id="UP000252586">
    <property type="component" value="Unassembled WGS sequence"/>
</dbReference>
<dbReference type="AlphaFoldDB" id="A0A366DQV2"/>
<dbReference type="InterPro" id="IPR001387">
    <property type="entry name" value="Cro/C1-type_HTH"/>
</dbReference>
<dbReference type="RefSeq" id="WP_084537767.1">
    <property type="nucleotide sequence ID" value="NZ_QNRE01000003.1"/>
</dbReference>
<evidence type="ECO:0000259" key="2">
    <source>
        <dbReference type="PROSITE" id="PS50943"/>
    </source>
</evidence>
<dbReference type="SUPFAM" id="SSF47413">
    <property type="entry name" value="lambda repressor-like DNA-binding domains"/>
    <property type="match status" value="1"/>
</dbReference>
<gene>
    <name evidence="3" type="ORF">DFR74_103120</name>
</gene>
<evidence type="ECO:0000313" key="4">
    <source>
        <dbReference type="Proteomes" id="UP000252586"/>
    </source>
</evidence>
<accession>A0A366DQV2</accession>
<dbReference type="CDD" id="cd00093">
    <property type="entry name" value="HTH_XRE"/>
    <property type="match status" value="1"/>
</dbReference>
<reference evidence="3 4" key="1">
    <citation type="submission" date="2018-06" db="EMBL/GenBank/DDBJ databases">
        <title>Genomic Encyclopedia of Type Strains, Phase IV (KMG-IV): sequencing the most valuable type-strain genomes for metagenomic binning, comparative biology and taxonomic classification.</title>
        <authorList>
            <person name="Goeker M."/>
        </authorList>
    </citation>
    <scope>NUCLEOTIDE SEQUENCE [LARGE SCALE GENOMIC DNA]</scope>
    <source>
        <strain evidence="3 4">DSM 44599</strain>
    </source>
</reference>
<dbReference type="InterPro" id="IPR010982">
    <property type="entry name" value="Lambda_DNA-bd_dom_sf"/>
</dbReference>